<feature type="compositionally biased region" description="Pro residues" evidence="1">
    <location>
        <begin position="102"/>
        <end position="111"/>
    </location>
</feature>
<dbReference type="OrthoDB" id="9878501at2"/>
<protein>
    <submittedName>
        <fullName evidence="2">Uncharacterized protein</fullName>
    </submittedName>
</protein>
<reference evidence="2 3" key="1">
    <citation type="journal article" date="2016" name="ISME J.">
        <title>Global occurrence and heterogeneity of the Roseobacter-clade species Ruegeria mobilis.</title>
        <authorList>
            <person name="Sonnenschein E."/>
            <person name="Gram L."/>
        </authorList>
    </citation>
    <scope>NUCLEOTIDE SEQUENCE [LARGE SCALE GENOMIC DNA]</scope>
    <source>
        <strain evidence="2 3">F1926</strain>
    </source>
</reference>
<feature type="region of interest" description="Disordered" evidence="1">
    <location>
        <begin position="92"/>
        <end position="111"/>
    </location>
</feature>
<evidence type="ECO:0000313" key="3">
    <source>
        <dbReference type="Proteomes" id="UP000013243"/>
    </source>
</evidence>
<proteinExistence type="predicted"/>
<organism evidence="2 3">
    <name type="scientific">Tritonibacter mobilis F1926</name>
    <dbReference type="NCBI Taxonomy" id="1265309"/>
    <lineage>
        <taxon>Bacteria</taxon>
        <taxon>Pseudomonadati</taxon>
        <taxon>Pseudomonadota</taxon>
        <taxon>Alphaproteobacteria</taxon>
        <taxon>Rhodobacterales</taxon>
        <taxon>Paracoccaceae</taxon>
        <taxon>Tritonibacter</taxon>
    </lineage>
</organism>
<dbReference type="Proteomes" id="UP000013243">
    <property type="component" value="Chromosome"/>
</dbReference>
<gene>
    <name evidence="2" type="ORF">K529_013075</name>
</gene>
<dbReference type="RefSeq" id="WP_005636117.1">
    <property type="nucleotide sequence ID" value="NZ_CP015230.1"/>
</dbReference>
<evidence type="ECO:0000256" key="1">
    <source>
        <dbReference type="SAM" id="MobiDB-lite"/>
    </source>
</evidence>
<dbReference type="AlphaFoldDB" id="A0A1B1A553"/>
<dbReference type="GeneID" id="28250783"/>
<dbReference type="EMBL" id="CP015230">
    <property type="protein sequence ID" value="ANP41704.1"/>
    <property type="molecule type" value="Genomic_DNA"/>
</dbReference>
<feature type="compositionally biased region" description="Low complexity" evidence="1">
    <location>
        <begin position="92"/>
        <end position="101"/>
    </location>
</feature>
<dbReference type="KEGG" id="rmb:K529_013075"/>
<sequence length="111" mass="11977">MDESVPGDGMDRLEPDDTNLKQAFQQMETQAAALQAARASGDQSAFDQALTALRRAQVTFLRELNKFPADTARFLAERQGDLLDGVALDALAELSPDGTPDTPTPDPSDKE</sequence>
<name>A0A1B1A553_9RHOB</name>
<accession>A0A1B1A553</accession>
<evidence type="ECO:0000313" key="2">
    <source>
        <dbReference type="EMBL" id="ANP41704.1"/>
    </source>
</evidence>